<evidence type="ECO:0000256" key="4">
    <source>
        <dbReference type="ARBA" id="ARBA00022801"/>
    </source>
</evidence>
<dbReference type="GO" id="GO:0006508">
    <property type="term" value="P:proteolysis"/>
    <property type="evidence" value="ECO:0007669"/>
    <property type="project" value="UniProtKB-KW"/>
</dbReference>
<gene>
    <name evidence="9" type="ORF">TM35_000371310</name>
</gene>
<protein>
    <recommendedName>
        <fullName evidence="8">Leishmanolysin-like peptidase</fullName>
        <ecNumber evidence="8">3.4.24.-</ecNumber>
    </recommendedName>
</protein>
<dbReference type="VEuPathDB" id="TriTrypDB:TM35_000371310"/>
<accession>A0A1X0NKW5</accession>
<dbReference type="Pfam" id="PF01457">
    <property type="entry name" value="Peptidase_M8"/>
    <property type="match status" value="1"/>
</dbReference>
<dbReference type="GeneID" id="39989211"/>
<dbReference type="InterPro" id="IPR001577">
    <property type="entry name" value="Peptidase_M8"/>
</dbReference>
<evidence type="ECO:0000256" key="1">
    <source>
        <dbReference type="ARBA" id="ARBA00005860"/>
    </source>
</evidence>
<evidence type="ECO:0000256" key="5">
    <source>
        <dbReference type="ARBA" id="ARBA00022833"/>
    </source>
</evidence>
<dbReference type="EMBL" id="NBCO01000037">
    <property type="protein sequence ID" value="ORC85158.1"/>
    <property type="molecule type" value="Genomic_DNA"/>
</dbReference>
<name>A0A1X0NKW5_9TRYP</name>
<evidence type="ECO:0000256" key="7">
    <source>
        <dbReference type="PIRSR" id="PIRSR601577-2"/>
    </source>
</evidence>
<dbReference type="GO" id="GO:0007155">
    <property type="term" value="P:cell adhesion"/>
    <property type="evidence" value="ECO:0007669"/>
    <property type="project" value="InterPro"/>
</dbReference>
<keyword evidence="10" id="KW-1185">Reference proteome</keyword>
<evidence type="ECO:0000313" key="9">
    <source>
        <dbReference type="EMBL" id="ORC85158.1"/>
    </source>
</evidence>
<keyword evidence="4 8" id="KW-0378">Hydrolase</keyword>
<reference evidence="9 10" key="1">
    <citation type="submission" date="2017-03" db="EMBL/GenBank/DDBJ databases">
        <title>An alternative strategy for trypanosome survival in the mammalian bloodstream revealed through genome and transcriptome analysis of the ubiquitous bovine parasite Trypanosoma (Megatrypanum) theileri.</title>
        <authorList>
            <person name="Kelly S."/>
            <person name="Ivens A."/>
            <person name="Mott A."/>
            <person name="O'Neill E."/>
            <person name="Emms D."/>
            <person name="Macleod O."/>
            <person name="Voorheis P."/>
            <person name="Matthews J."/>
            <person name="Matthews K."/>
            <person name="Carrington M."/>
        </authorList>
    </citation>
    <scope>NUCLEOTIDE SEQUENCE [LARGE SCALE GENOMIC DNA]</scope>
    <source>
        <strain evidence="9">Edinburgh</strain>
    </source>
</reference>
<dbReference type="EC" id="3.4.24.-" evidence="8"/>
<comment type="caution">
    <text evidence="9">The sequence shown here is derived from an EMBL/GenBank/DDBJ whole genome shotgun (WGS) entry which is preliminary data.</text>
</comment>
<keyword evidence="6 7" id="KW-0482">Metalloprotease</keyword>
<dbReference type="RefSeq" id="XP_028879224.1">
    <property type="nucleotide sequence ID" value="XM_029029431.1"/>
</dbReference>
<comment type="similarity">
    <text evidence="1 8">Belongs to the peptidase M8 family.</text>
</comment>
<organism evidence="9 10">
    <name type="scientific">Trypanosoma theileri</name>
    <dbReference type="NCBI Taxonomy" id="67003"/>
    <lineage>
        <taxon>Eukaryota</taxon>
        <taxon>Discoba</taxon>
        <taxon>Euglenozoa</taxon>
        <taxon>Kinetoplastea</taxon>
        <taxon>Metakinetoplastina</taxon>
        <taxon>Trypanosomatida</taxon>
        <taxon>Trypanosomatidae</taxon>
        <taxon>Trypanosoma</taxon>
    </lineage>
</organism>
<feature type="binding site" evidence="7">
    <location>
        <position position="14"/>
    </location>
    <ligand>
        <name>Zn(2+)</name>
        <dbReference type="ChEBI" id="CHEBI:29105"/>
        <note>catalytic</note>
    </ligand>
</feature>
<dbReference type="Gene3D" id="3.90.132.10">
    <property type="entry name" value="Leishmanolysin , domain 2"/>
    <property type="match status" value="1"/>
</dbReference>
<dbReference type="GO" id="GO:0004222">
    <property type="term" value="F:metalloendopeptidase activity"/>
    <property type="evidence" value="ECO:0007669"/>
    <property type="project" value="UniProtKB-UniRule"/>
</dbReference>
<keyword evidence="5 7" id="KW-0862">Zinc</keyword>
<dbReference type="SUPFAM" id="SSF55486">
    <property type="entry name" value="Metalloproteases ('zincins'), catalytic domain"/>
    <property type="match status" value="1"/>
</dbReference>
<proteinExistence type="inferred from homology"/>
<dbReference type="Proteomes" id="UP000192257">
    <property type="component" value="Unassembled WGS sequence"/>
</dbReference>
<dbReference type="GO" id="GO:0016020">
    <property type="term" value="C:membrane"/>
    <property type="evidence" value="ECO:0007669"/>
    <property type="project" value="InterPro"/>
</dbReference>
<sequence length="110" mass="12711">MELEDGKSEYDHSHFNRCIARDELMSTWNLNEADSRTIGVISIKTRRKKNNNKARWEMGERMSWVNKSGSELLEKKCKDLDKTKSRAPFCEGWSERCTSDRTGVGGILPK</sequence>
<keyword evidence="3 7" id="KW-0479">Metal-binding</keyword>
<evidence type="ECO:0000256" key="8">
    <source>
        <dbReference type="RuleBase" id="RU366077"/>
    </source>
</evidence>
<comment type="cofactor">
    <cofactor evidence="7 8">
        <name>Zn(2+)</name>
        <dbReference type="ChEBI" id="CHEBI:29105"/>
    </cofactor>
    <text evidence="7 8">Binds 1 zinc ion per subunit.</text>
</comment>
<keyword evidence="2 8" id="KW-0645">Protease</keyword>
<evidence type="ECO:0000256" key="2">
    <source>
        <dbReference type="ARBA" id="ARBA00022670"/>
    </source>
</evidence>
<evidence type="ECO:0000256" key="6">
    <source>
        <dbReference type="ARBA" id="ARBA00023049"/>
    </source>
</evidence>
<dbReference type="AlphaFoldDB" id="A0A1X0NKW5"/>
<evidence type="ECO:0000256" key="3">
    <source>
        <dbReference type="ARBA" id="ARBA00022723"/>
    </source>
</evidence>
<dbReference type="GO" id="GO:0046872">
    <property type="term" value="F:metal ion binding"/>
    <property type="evidence" value="ECO:0007669"/>
    <property type="project" value="UniProtKB-KW"/>
</dbReference>
<evidence type="ECO:0000313" key="10">
    <source>
        <dbReference type="Proteomes" id="UP000192257"/>
    </source>
</evidence>